<organism evidence="2 3">
    <name type="scientific">Pseudonocardia aurantiaca</name>
    <dbReference type="NCBI Taxonomy" id="75290"/>
    <lineage>
        <taxon>Bacteria</taxon>
        <taxon>Bacillati</taxon>
        <taxon>Actinomycetota</taxon>
        <taxon>Actinomycetes</taxon>
        <taxon>Pseudonocardiales</taxon>
        <taxon>Pseudonocardiaceae</taxon>
        <taxon>Pseudonocardia</taxon>
    </lineage>
</organism>
<dbReference type="SUPFAM" id="SSF101262">
    <property type="entry name" value="Methenyltetrahydrofolate cyclohydrolase-like"/>
    <property type="match status" value="1"/>
</dbReference>
<dbReference type="InterPro" id="IPR007044">
    <property type="entry name" value="Cyclodeamin/CycHdrlase"/>
</dbReference>
<reference evidence="3" key="1">
    <citation type="journal article" date="2019" name="Int. J. Syst. Evol. Microbiol.">
        <title>The Global Catalogue of Microorganisms (GCM) 10K type strain sequencing project: providing services to taxonomists for standard genome sequencing and annotation.</title>
        <authorList>
            <consortium name="The Broad Institute Genomics Platform"/>
            <consortium name="The Broad Institute Genome Sequencing Center for Infectious Disease"/>
            <person name="Wu L."/>
            <person name="Ma J."/>
        </authorList>
    </citation>
    <scope>NUCLEOTIDE SEQUENCE [LARGE SCALE GENOMIC DNA]</scope>
    <source>
        <strain evidence="3">JCM 12165</strain>
    </source>
</reference>
<evidence type="ECO:0000313" key="2">
    <source>
        <dbReference type="EMBL" id="MFD1531319.1"/>
    </source>
</evidence>
<proteinExistence type="predicted"/>
<gene>
    <name evidence="2" type="ORF">ACFSCY_17925</name>
</gene>
<dbReference type="RefSeq" id="WP_343983858.1">
    <property type="nucleotide sequence ID" value="NZ_BAAAJG010000016.1"/>
</dbReference>
<feature type="domain" description="Cyclodeaminase/cyclohydrolase" evidence="1">
    <location>
        <begin position="12"/>
        <end position="161"/>
    </location>
</feature>
<dbReference type="EMBL" id="JBHUCP010000011">
    <property type="protein sequence ID" value="MFD1531319.1"/>
    <property type="molecule type" value="Genomic_DNA"/>
</dbReference>
<dbReference type="InterPro" id="IPR036178">
    <property type="entry name" value="Formintransfe-cycloase-like_sf"/>
</dbReference>
<name>A0ABW4FLN8_9PSEU</name>
<sequence length="186" mass="18440">MPDDESSLLDLTVRELLDAVADRTTAPGGGGAAALATAVAAALTGMAGRFSDAGPVAAEADDLRTSAAPLADADAAAYRAYLAATRLPRDDPGRSEAVAAARKDAIAVPAEIGRLAGAVAGLAAGLVRNGNPNLRSDAIAAVHLAAAAADTAAELVSANNAPDDVLARARAVAAEARERVREVAPE</sequence>
<dbReference type="Gene3D" id="1.20.120.680">
    <property type="entry name" value="Formiminotetrahydrofolate cyclodeaminase monomer, up-and-down helical bundle"/>
    <property type="match status" value="1"/>
</dbReference>
<protein>
    <submittedName>
        <fullName evidence="2">Cyclodeaminase/cyclohydrolase family protein</fullName>
    </submittedName>
</protein>
<evidence type="ECO:0000259" key="1">
    <source>
        <dbReference type="Pfam" id="PF04961"/>
    </source>
</evidence>
<dbReference type="Pfam" id="PF04961">
    <property type="entry name" value="FTCD_C"/>
    <property type="match status" value="1"/>
</dbReference>
<evidence type="ECO:0000313" key="3">
    <source>
        <dbReference type="Proteomes" id="UP001597145"/>
    </source>
</evidence>
<comment type="caution">
    <text evidence="2">The sequence shown here is derived from an EMBL/GenBank/DDBJ whole genome shotgun (WGS) entry which is preliminary data.</text>
</comment>
<keyword evidence="3" id="KW-1185">Reference proteome</keyword>
<dbReference type="Proteomes" id="UP001597145">
    <property type="component" value="Unassembled WGS sequence"/>
</dbReference>
<accession>A0ABW4FLN8</accession>